<protein>
    <submittedName>
        <fullName evidence="1">Uncharacterized protein</fullName>
    </submittedName>
</protein>
<gene>
    <name evidence="1" type="ORF">AZI86_11150</name>
</gene>
<accession>A0A150WLH3</accession>
<dbReference type="PROSITE" id="PS51257">
    <property type="entry name" value="PROKAR_LIPOPROTEIN"/>
    <property type="match status" value="1"/>
</dbReference>
<evidence type="ECO:0000313" key="1">
    <source>
        <dbReference type="EMBL" id="KYG64756.1"/>
    </source>
</evidence>
<sequence length="413" mass="45499">MKQSFMCLTLLFAVGCKETANQGSETLALNKNENVLTEQSLFLKAAECENLSAADEARLTDLEQILSAHIGEDALPGKDGYLPDSLFNVVGEIAKFGCKRSSGVLLQDLKAIGDQRWLTSGGYHQIVGYSRFVGTLRALRVLAPTDSSFIDILKQYAADSTMYPDHLNDDGAPISVVQYEAQASLFKPFSAHFKGGEAAGPWLESYNAGRLPCSQNYTMADGSRRSFISDWDDYIKSVWSLPGSSSVRILLAAEPPYCDGQDGLMMQRSAAWDLEMGSLDLNLASLGLILDAHRVRGSTVSRVVVEKIRPFAPIGRADAEKTVRFLLDEILGAGTKAVHPDETSRALAVRRIGIACENLRYINCNDESSICLEAYDHFEQISQKEWVRDVRWEALKVLANYEESKTAIKYCGP</sequence>
<proteinExistence type="predicted"/>
<dbReference type="EMBL" id="LUKE01000002">
    <property type="protein sequence ID" value="KYG64756.1"/>
    <property type="molecule type" value="Genomic_DNA"/>
</dbReference>
<name>A0A150WLH3_BDEBC</name>
<dbReference type="RefSeq" id="WP_061835267.1">
    <property type="nucleotide sequence ID" value="NZ_LUKE01000002.1"/>
</dbReference>
<organism evidence="1 2">
    <name type="scientific">Bdellovibrio bacteriovorus</name>
    <dbReference type="NCBI Taxonomy" id="959"/>
    <lineage>
        <taxon>Bacteria</taxon>
        <taxon>Pseudomonadati</taxon>
        <taxon>Bdellovibrionota</taxon>
        <taxon>Bdellovibrionia</taxon>
        <taxon>Bdellovibrionales</taxon>
        <taxon>Pseudobdellovibrionaceae</taxon>
        <taxon>Bdellovibrio</taxon>
    </lineage>
</organism>
<comment type="caution">
    <text evidence="1">The sequence shown here is derived from an EMBL/GenBank/DDBJ whole genome shotgun (WGS) entry which is preliminary data.</text>
</comment>
<evidence type="ECO:0000313" key="2">
    <source>
        <dbReference type="Proteomes" id="UP000075320"/>
    </source>
</evidence>
<dbReference type="AlphaFoldDB" id="A0A150WLH3"/>
<keyword evidence="2" id="KW-1185">Reference proteome</keyword>
<dbReference type="Proteomes" id="UP000075320">
    <property type="component" value="Unassembled WGS sequence"/>
</dbReference>
<reference evidence="1 2" key="1">
    <citation type="submission" date="2016-03" db="EMBL/GenBank/DDBJ databases">
        <authorList>
            <person name="Ploux O."/>
        </authorList>
    </citation>
    <scope>NUCLEOTIDE SEQUENCE [LARGE SCALE GENOMIC DNA]</scope>
    <source>
        <strain evidence="1 2">R0</strain>
    </source>
</reference>